<evidence type="ECO:0000313" key="6">
    <source>
        <dbReference type="Proteomes" id="UP001156882"/>
    </source>
</evidence>
<dbReference type="Pfam" id="PF02563">
    <property type="entry name" value="Poly_export"/>
    <property type="match status" value="1"/>
</dbReference>
<dbReference type="PANTHER" id="PTHR33619:SF3">
    <property type="entry name" value="POLYSACCHARIDE EXPORT PROTEIN GFCE-RELATED"/>
    <property type="match status" value="1"/>
</dbReference>
<dbReference type="Proteomes" id="UP001156882">
    <property type="component" value="Unassembled WGS sequence"/>
</dbReference>
<keyword evidence="1" id="KW-0732">Signal</keyword>
<dbReference type="EMBL" id="BSPC01000022">
    <property type="protein sequence ID" value="GLS19345.1"/>
    <property type="molecule type" value="Genomic_DNA"/>
</dbReference>
<gene>
    <name evidence="5" type="primary">exoF2</name>
    <name evidence="5" type="ORF">GCM10007874_23620</name>
</gene>
<feature type="region of interest" description="Disordered" evidence="2">
    <location>
        <begin position="394"/>
        <end position="423"/>
    </location>
</feature>
<reference evidence="6" key="1">
    <citation type="journal article" date="2019" name="Int. J. Syst. Evol. Microbiol.">
        <title>The Global Catalogue of Microorganisms (GCM) 10K type strain sequencing project: providing services to taxonomists for standard genome sequencing and annotation.</title>
        <authorList>
            <consortium name="The Broad Institute Genomics Platform"/>
            <consortium name="The Broad Institute Genome Sequencing Center for Infectious Disease"/>
            <person name="Wu L."/>
            <person name="Ma J."/>
        </authorList>
    </citation>
    <scope>NUCLEOTIDE SEQUENCE [LARGE SCALE GENOMIC DNA]</scope>
    <source>
        <strain evidence="6">NBRC 101365</strain>
    </source>
</reference>
<evidence type="ECO:0000256" key="1">
    <source>
        <dbReference type="ARBA" id="ARBA00022729"/>
    </source>
</evidence>
<dbReference type="InterPro" id="IPR049712">
    <property type="entry name" value="Poly_export"/>
</dbReference>
<dbReference type="Pfam" id="PF25994">
    <property type="entry name" value="HH_AprE"/>
    <property type="match status" value="1"/>
</dbReference>
<dbReference type="InterPro" id="IPR058781">
    <property type="entry name" value="HH_AprE-like"/>
</dbReference>
<feature type="compositionally biased region" description="Low complexity" evidence="2">
    <location>
        <begin position="409"/>
        <end position="423"/>
    </location>
</feature>
<protein>
    <submittedName>
        <fullName evidence="5">Sugar ABC transporter substrate-binding protein</fullName>
    </submittedName>
</protein>
<comment type="caution">
    <text evidence="5">The sequence shown here is derived from an EMBL/GenBank/DDBJ whole genome shotgun (WGS) entry which is preliminary data.</text>
</comment>
<evidence type="ECO:0000259" key="4">
    <source>
        <dbReference type="Pfam" id="PF25994"/>
    </source>
</evidence>
<dbReference type="Gene3D" id="3.30.1950.10">
    <property type="entry name" value="wza like domain"/>
    <property type="match status" value="1"/>
</dbReference>
<organism evidence="5 6">
    <name type="scientific">Labrys miyagiensis</name>
    <dbReference type="NCBI Taxonomy" id="346912"/>
    <lineage>
        <taxon>Bacteria</taxon>
        <taxon>Pseudomonadati</taxon>
        <taxon>Pseudomonadota</taxon>
        <taxon>Alphaproteobacteria</taxon>
        <taxon>Hyphomicrobiales</taxon>
        <taxon>Xanthobacteraceae</taxon>
        <taxon>Labrys</taxon>
    </lineage>
</organism>
<feature type="domain" description="AprE-like long alpha-helical hairpin" evidence="4">
    <location>
        <begin position="147"/>
        <end position="332"/>
    </location>
</feature>
<dbReference type="InterPro" id="IPR003715">
    <property type="entry name" value="Poly_export_N"/>
</dbReference>
<feature type="compositionally biased region" description="Polar residues" evidence="2">
    <location>
        <begin position="394"/>
        <end position="404"/>
    </location>
</feature>
<proteinExistence type="predicted"/>
<evidence type="ECO:0000259" key="3">
    <source>
        <dbReference type="Pfam" id="PF02563"/>
    </source>
</evidence>
<accession>A0ABQ6CKE3</accession>
<keyword evidence="6" id="KW-1185">Reference proteome</keyword>
<evidence type="ECO:0000313" key="5">
    <source>
        <dbReference type="EMBL" id="GLS19345.1"/>
    </source>
</evidence>
<dbReference type="PANTHER" id="PTHR33619">
    <property type="entry name" value="POLYSACCHARIDE EXPORT PROTEIN GFCE-RELATED"/>
    <property type="match status" value="1"/>
</dbReference>
<feature type="domain" description="Polysaccharide export protein N-terminal" evidence="3">
    <location>
        <begin position="7"/>
        <end position="92"/>
    </location>
</feature>
<name>A0ABQ6CKE3_9HYPH</name>
<sequence length="423" mass="45336">MASTARADPYLLGPEDKLKIRVYDWRPSNNDAHEWAALTGEFVVGASGNVSLPLIGEVPAAGKSTADFATLIGQRLQSTIGLSNRPDASVEVSTYRPFFIMGLVTTPGQYPYKPGLTVLQAVSTAGGVVRVTDLGLLGYQRDSLVTRGDLRTLAVERLGLIAREARLDAELQNAQTITFPPELTSQSSSPQVQQLMREEQLLFDARHQAVSSQEAAIGQTKTLLAAEIQSLKEKTVSLEHQLDLAKQELDNVNGLVQKGLAIASRQLQLDQNVSAFESNRLDVELQTLRAQQDISKADRDLADVRNKARNDTLNEISDVRAKLAANIEKTTTTQGLIYNSEVQAPQAMAAQIGSITSKILYTIVRTVDGKAQSIPATEADAVLPGDVVKVDRAGTSSDSVTVVPQGSVAASAANAPPTTSQQP</sequence>
<evidence type="ECO:0000256" key="2">
    <source>
        <dbReference type="SAM" id="MobiDB-lite"/>
    </source>
</evidence>